<dbReference type="GeneID" id="95351970"/>
<dbReference type="AlphaFoldDB" id="A0A919FFE2"/>
<dbReference type="RefSeq" id="WP_190209971.1">
    <property type="nucleotide sequence ID" value="NZ_BNBO01000005.1"/>
</dbReference>
<keyword evidence="3" id="KW-1185">Reference proteome</keyword>
<evidence type="ECO:0000256" key="1">
    <source>
        <dbReference type="SAM" id="MobiDB-lite"/>
    </source>
</evidence>
<reference evidence="2" key="1">
    <citation type="journal article" date="2014" name="Int. J. Syst. Evol. Microbiol.">
        <title>Complete genome sequence of Corynebacterium casei LMG S-19264T (=DSM 44701T), isolated from a smear-ripened cheese.</title>
        <authorList>
            <consortium name="US DOE Joint Genome Institute (JGI-PGF)"/>
            <person name="Walter F."/>
            <person name="Albersmeier A."/>
            <person name="Kalinowski J."/>
            <person name="Ruckert C."/>
        </authorList>
    </citation>
    <scope>NUCLEOTIDE SEQUENCE</scope>
    <source>
        <strain evidence="2">JCM 4646</strain>
    </source>
</reference>
<evidence type="ECO:0000313" key="2">
    <source>
        <dbReference type="EMBL" id="GHH64144.1"/>
    </source>
</evidence>
<sequence>MPTYAAVTGAPTERTLAALGRSRLGGYLFPGADGRGSGVLFDPPRPRFGRISAGRLRNPAWDLAVELKETVWLLRDEQGGACATACFPGGGYLELGWAADWTPAGDPRQRDAQRAGWDKHCAEISRKAGLVPGAAGPLAEVRNDPAPDGSRPSGEDVLRRLCAVVGAPDTVVGQSLLEQAGPRGRDFVRFEAKGR</sequence>
<dbReference type="Proteomes" id="UP000617734">
    <property type="component" value="Unassembled WGS sequence"/>
</dbReference>
<protein>
    <submittedName>
        <fullName evidence="2">Uncharacterized protein</fullName>
    </submittedName>
</protein>
<comment type="caution">
    <text evidence="2">The sequence shown here is derived from an EMBL/GenBank/DDBJ whole genome shotgun (WGS) entry which is preliminary data.</text>
</comment>
<accession>A0A919FFE2</accession>
<feature type="region of interest" description="Disordered" evidence="1">
    <location>
        <begin position="135"/>
        <end position="154"/>
    </location>
</feature>
<proteinExistence type="predicted"/>
<reference evidence="2" key="2">
    <citation type="submission" date="2020-09" db="EMBL/GenBank/DDBJ databases">
        <authorList>
            <person name="Sun Q."/>
            <person name="Ohkuma M."/>
        </authorList>
    </citation>
    <scope>NUCLEOTIDE SEQUENCE</scope>
    <source>
        <strain evidence="2">JCM 4646</strain>
    </source>
</reference>
<organism evidence="2 3">
    <name type="scientific">Kitasatospora indigofera</name>
    <dbReference type="NCBI Taxonomy" id="67307"/>
    <lineage>
        <taxon>Bacteria</taxon>
        <taxon>Bacillati</taxon>
        <taxon>Actinomycetota</taxon>
        <taxon>Actinomycetes</taxon>
        <taxon>Kitasatosporales</taxon>
        <taxon>Streptomycetaceae</taxon>
        <taxon>Kitasatospora</taxon>
    </lineage>
</organism>
<dbReference type="EMBL" id="BNBO01000005">
    <property type="protein sequence ID" value="GHH64144.1"/>
    <property type="molecule type" value="Genomic_DNA"/>
</dbReference>
<gene>
    <name evidence="2" type="ORF">GCM10018781_14740</name>
</gene>
<evidence type="ECO:0000313" key="3">
    <source>
        <dbReference type="Proteomes" id="UP000617734"/>
    </source>
</evidence>
<name>A0A919FFE2_9ACTN</name>